<name>A0ABU5RVA3_9CYAN</name>
<dbReference type="Proteomes" id="UP001304461">
    <property type="component" value="Unassembled WGS sequence"/>
</dbReference>
<gene>
    <name evidence="2" type="ORF">VB738_10580</name>
</gene>
<reference evidence="2 3" key="1">
    <citation type="submission" date="2023-12" db="EMBL/GenBank/DDBJ databases">
        <title>Baltic Sea Cyanobacteria.</title>
        <authorList>
            <person name="Delbaje E."/>
            <person name="Fewer D.P."/>
            <person name="Shishido T.K."/>
        </authorList>
    </citation>
    <scope>NUCLEOTIDE SEQUENCE [LARGE SCALE GENOMIC DNA]</scope>
    <source>
        <strain evidence="2 3">UHCC 0139</strain>
    </source>
</reference>
<protein>
    <recommendedName>
        <fullName evidence="4">Peptidase</fullName>
    </recommendedName>
</protein>
<sequence length="96" mass="10557">MNRRHLLRRVHRSLVPMAALPLLITALSGSLYGALSARDIEAFWLMKLHTGNFGVINLQPYYSTVLGVLTLFVACSGIGLLQAPWTRRTSASPPPN</sequence>
<feature type="transmembrane region" description="Helical" evidence="1">
    <location>
        <begin position="60"/>
        <end position="81"/>
    </location>
</feature>
<keyword evidence="1" id="KW-0472">Membrane</keyword>
<dbReference type="EMBL" id="JAYGHX010000006">
    <property type="protein sequence ID" value="MEA5391702.1"/>
    <property type="molecule type" value="Genomic_DNA"/>
</dbReference>
<evidence type="ECO:0008006" key="4">
    <source>
        <dbReference type="Google" id="ProtNLM"/>
    </source>
</evidence>
<dbReference type="RefSeq" id="WP_323305721.1">
    <property type="nucleotide sequence ID" value="NZ_JAYGHX010000006.1"/>
</dbReference>
<organism evidence="2 3">
    <name type="scientific">Cyanobium gracile UHCC 0139</name>
    <dbReference type="NCBI Taxonomy" id="3110308"/>
    <lineage>
        <taxon>Bacteria</taxon>
        <taxon>Bacillati</taxon>
        <taxon>Cyanobacteriota</taxon>
        <taxon>Cyanophyceae</taxon>
        <taxon>Synechococcales</taxon>
        <taxon>Prochlorococcaceae</taxon>
        <taxon>Cyanobium</taxon>
    </lineage>
</organism>
<keyword evidence="1" id="KW-1133">Transmembrane helix</keyword>
<evidence type="ECO:0000313" key="2">
    <source>
        <dbReference type="EMBL" id="MEA5391702.1"/>
    </source>
</evidence>
<evidence type="ECO:0000256" key="1">
    <source>
        <dbReference type="SAM" id="Phobius"/>
    </source>
</evidence>
<evidence type="ECO:0000313" key="3">
    <source>
        <dbReference type="Proteomes" id="UP001304461"/>
    </source>
</evidence>
<proteinExistence type="predicted"/>
<keyword evidence="3" id="KW-1185">Reference proteome</keyword>
<comment type="caution">
    <text evidence="2">The sequence shown here is derived from an EMBL/GenBank/DDBJ whole genome shotgun (WGS) entry which is preliminary data.</text>
</comment>
<accession>A0ABU5RVA3</accession>
<keyword evidence="1" id="KW-0812">Transmembrane</keyword>